<dbReference type="AlphaFoldDB" id="U6M6U1"/>
<name>U6M6U1_EIMMA</name>
<accession>U6M6U1</accession>
<protein>
    <submittedName>
        <fullName evidence="2">Uncharacterized protein</fullName>
    </submittedName>
</protein>
<reference evidence="2" key="1">
    <citation type="submission" date="2013-10" db="EMBL/GenBank/DDBJ databases">
        <title>Genomic analysis of the causative agents of coccidiosis in chickens.</title>
        <authorList>
            <person name="Reid A.J."/>
            <person name="Blake D."/>
            <person name="Billington K."/>
            <person name="Browne H."/>
            <person name="Dunn M."/>
            <person name="Hung S."/>
            <person name="Kawahara F."/>
            <person name="Miranda-Saavedra D."/>
            <person name="Mourier T."/>
            <person name="Nagra H."/>
            <person name="Otto T.D."/>
            <person name="Rawlings N."/>
            <person name="Sanchez A."/>
            <person name="Sanders M."/>
            <person name="Subramaniam C."/>
            <person name="Tay Y."/>
            <person name="Dear P."/>
            <person name="Doerig C."/>
            <person name="Gruber A."/>
            <person name="Parkinson J."/>
            <person name="Shirley M."/>
            <person name="Wan K.L."/>
            <person name="Berriman M."/>
            <person name="Tomley F."/>
            <person name="Pain A."/>
        </authorList>
    </citation>
    <scope>NUCLEOTIDE SEQUENCE [LARGE SCALE GENOMIC DNA]</scope>
    <source>
        <strain evidence="2">Weybridge</strain>
    </source>
</reference>
<dbReference type="GeneID" id="25336579"/>
<evidence type="ECO:0000313" key="2">
    <source>
        <dbReference type="EMBL" id="CDJ59942.1"/>
    </source>
</evidence>
<dbReference type="VEuPathDB" id="ToxoDB:EMWEY_00025930"/>
<evidence type="ECO:0000313" key="3">
    <source>
        <dbReference type="Proteomes" id="UP000030763"/>
    </source>
</evidence>
<dbReference type="Proteomes" id="UP000030763">
    <property type="component" value="Unassembled WGS sequence"/>
</dbReference>
<organism evidence="2 3">
    <name type="scientific">Eimeria maxima</name>
    <name type="common">Coccidian parasite</name>
    <dbReference type="NCBI Taxonomy" id="5804"/>
    <lineage>
        <taxon>Eukaryota</taxon>
        <taxon>Sar</taxon>
        <taxon>Alveolata</taxon>
        <taxon>Apicomplexa</taxon>
        <taxon>Conoidasida</taxon>
        <taxon>Coccidia</taxon>
        <taxon>Eucoccidiorida</taxon>
        <taxon>Eimeriorina</taxon>
        <taxon>Eimeriidae</taxon>
        <taxon>Eimeria</taxon>
    </lineage>
</organism>
<proteinExistence type="predicted"/>
<dbReference type="OrthoDB" id="347999at2759"/>
<keyword evidence="3" id="KW-1185">Reference proteome</keyword>
<dbReference type="EMBL" id="HG721015">
    <property type="protein sequence ID" value="CDJ59942.1"/>
    <property type="molecule type" value="Genomic_DNA"/>
</dbReference>
<sequence length="95" mass="10337">MLPLLGEHIVFNVQKFAQEAAQKSDEPAVTETALDISKKAQRVTSIAKAATNSKNVEENEEDDEMPIEREEAENDTAGDENDAGDVLGTKEFEGS</sequence>
<feature type="compositionally biased region" description="Acidic residues" evidence="1">
    <location>
        <begin position="58"/>
        <end position="83"/>
    </location>
</feature>
<dbReference type="RefSeq" id="XP_013336587.1">
    <property type="nucleotide sequence ID" value="XM_013481133.1"/>
</dbReference>
<evidence type="ECO:0000256" key="1">
    <source>
        <dbReference type="SAM" id="MobiDB-lite"/>
    </source>
</evidence>
<gene>
    <name evidence="2" type="ORF">EMWEY_00025930</name>
</gene>
<reference evidence="2" key="2">
    <citation type="submission" date="2013-10" db="EMBL/GenBank/DDBJ databases">
        <authorList>
            <person name="Aslett M."/>
        </authorList>
    </citation>
    <scope>NUCLEOTIDE SEQUENCE [LARGE SCALE GENOMIC DNA]</scope>
    <source>
        <strain evidence="2">Weybridge</strain>
    </source>
</reference>
<feature type="region of interest" description="Disordered" evidence="1">
    <location>
        <begin position="50"/>
        <end position="95"/>
    </location>
</feature>